<dbReference type="InterPro" id="IPR007694">
    <property type="entry name" value="DNA_helicase_DnaB-like_C"/>
</dbReference>
<sequence>MTVESPIMTQILRKAIENPIFAKEVLAVAPLTLFEGSPAYTELAGIVKRYYQTNNKPLTEDALLTLTEEKLDRMKKDAITQQDYFGKVHYLYEVRNSGDNEVIDEKIEEYVRQKMSIDLLTKAATNLKNKEFLEKLPDEFKKILMLNISGKRNEIINVLDDTEYKRTSLSTLFQNMIPTGFKDIDHLNGGGLAKGELGLIVAASGTGKTLILTNLATNYTKNGYNVLFIALEELENRMILKFEQSLLRQNKSTILTGSVLNQEQFDKRQDFIKQHRQHFGNLFFARYSPQAVTPAKIEQLISDLMIREGIQVDAVIVDYPELLRNPRSSGNEADDGGKLFEEMRRIAQDYNVVMWTAAQMNRTAYSALVRTAEHMEGSHRKKNAAELVLTVNQTPEEYQAGFIRLYADKVRNPPEGQYNRMLGFKVVGSAQTVRDFESEQERKEHQYVLEAADEARDAMFKSKRKDSKDNTPKIDYASEINQSLHNMRG</sequence>
<dbReference type="Gene3D" id="3.40.50.300">
    <property type="entry name" value="P-loop containing nucleotide triphosphate hydrolases"/>
    <property type="match status" value="1"/>
</dbReference>
<keyword evidence="4" id="KW-0067">ATP-binding</keyword>
<keyword evidence="5" id="KW-1185">Reference proteome</keyword>
<feature type="region of interest" description="Disordered" evidence="2">
    <location>
        <begin position="459"/>
        <end position="489"/>
    </location>
</feature>
<dbReference type="InterPro" id="IPR027417">
    <property type="entry name" value="P-loop_NTPase"/>
</dbReference>
<dbReference type="PANTHER" id="PTHR30153">
    <property type="entry name" value="REPLICATIVE DNA HELICASE DNAB"/>
    <property type="match status" value="1"/>
</dbReference>
<keyword evidence="4" id="KW-0347">Helicase</keyword>
<evidence type="ECO:0000256" key="2">
    <source>
        <dbReference type="SAM" id="MobiDB-lite"/>
    </source>
</evidence>
<organism evidence="4 5">
    <name type="scientific">Bacillus phage Deep Blue</name>
    <dbReference type="NCBI Taxonomy" id="1792245"/>
    <lineage>
        <taxon>Viruses</taxon>
        <taxon>Duplodnaviria</taxon>
        <taxon>Heunggongvirae</taxon>
        <taxon>Uroviricota</taxon>
        <taxon>Caudoviricetes</taxon>
        <taxon>Herelleviridae</taxon>
        <taxon>Bastillevirinae</taxon>
        <taxon>Caeruleovirus</taxon>
        <taxon>Caeruleovirus deepblue</taxon>
    </lineage>
</organism>
<dbReference type="GO" id="GO:0005524">
    <property type="term" value="F:ATP binding"/>
    <property type="evidence" value="ECO:0007669"/>
    <property type="project" value="InterPro"/>
</dbReference>
<evidence type="ECO:0000256" key="1">
    <source>
        <dbReference type="ARBA" id="ARBA00022515"/>
    </source>
</evidence>
<dbReference type="GeneID" id="29081949"/>
<keyword evidence="4" id="KW-0547">Nucleotide-binding</keyword>
<evidence type="ECO:0000259" key="3">
    <source>
        <dbReference type="PROSITE" id="PS51199"/>
    </source>
</evidence>
<dbReference type="InterPro" id="IPR003593">
    <property type="entry name" value="AAA+_ATPase"/>
</dbReference>
<protein>
    <submittedName>
        <fullName evidence="4">DNA helicase I</fullName>
    </submittedName>
</protein>
<dbReference type="GO" id="GO:0006269">
    <property type="term" value="P:DNA replication, synthesis of primer"/>
    <property type="evidence" value="ECO:0007669"/>
    <property type="project" value="UniProtKB-KW"/>
</dbReference>
<dbReference type="PROSITE" id="PS51199">
    <property type="entry name" value="SF4_HELICASE"/>
    <property type="match status" value="1"/>
</dbReference>
<name>A0A140HLY1_9CAUD</name>
<accession>A0A140HLY1</accession>
<dbReference type="Pfam" id="PF03796">
    <property type="entry name" value="DnaB_C"/>
    <property type="match status" value="1"/>
</dbReference>
<feature type="domain" description="SF4 helicase" evidence="3">
    <location>
        <begin position="170"/>
        <end position="379"/>
    </location>
</feature>
<evidence type="ECO:0000313" key="4">
    <source>
        <dbReference type="EMBL" id="AMO25993.1"/>
    </source>
</evidence>
<dbReference type="SUPFAM" id="SSF52540">
    <property type="entry name" value="P-loop containing nucleoside triphosphate hydrolases"/>
    <property type="match status" value="1"/>
</dbReference>
<keyword evidence="4" id="KW-0378">Hydrolase</keyword>
<dbReference type="OrthoDB" id="2035at10239"/>
<dbReference type="GO" id="GO:0003678">
    <property type="term" value="F:DNA helicase activity"/>
    <property type="evidence" value="ECO:0007669"/>
    <property type="project" value="InterPro"/>
</dbReference>
<keyword evidence="1" id="KW-0639">Primosome</keyword>
<dbReference type="EMBL" id="KU577463">
    <property type="protein sequence ID" value="AMO25993.1"/>
    <property type="molecule type" value="Genomic_DNA"/>
</dbReference>
<dbReference type="PANTHER" id="PTHR30153:SF2">
    <property type="entry name" value="REPLICATIVE DNA HELICASE"/>
    <property type="match status" value="1"/>
</dbReference>
<reference evidence="4 5" key="1">
    <citation type="journal article" date="2016" name="Genome Announc.">
        <title>Complete Genome Sequence of Bacteriophage Deep-Blue Infecting Emetic Bacillus cereus.</title>
        <authorList>
            <person name="Hock L."/>
            <person name="Gillis A."/>
            <person name="Mahillon J."/>
        </authorList>
    </citation>
    <scope>NUCLEOTIDE SEQUENCE [LARGE SCALE GENOMIC DNA]</scope>
</reference>
<dbReference type="RefSeq" id="YP_009285482.1">
    <property type="nucleotide sequence ID" value="NC_031056.1"/>
</dbReference>
<feature type="compositionally biased region" description="Polar residues" evidence="2">
    <location>
        <begin position="479"/>
        <end position="489"/>
    </location>
</feature>
<evidence type="ECO:0000313" key="5">
    <source>
        <dbReference type="Proteomes" id="UP000201785"/>
    </source>
</evidence>
<feature type="compositionally biased region" description="Basic and acidic residues" evidence="2">
    <location>
        <begin position="459"/>
        <end position="472"/>
    </location>
</feature>
<dbReference type="KEGG" id="vg:29081949"/>
<dbReference type="Proteomes" id="UP000201785">
    <property type="component" value="Segment"/>
</dbReference>
<dbReference type="SMART" id="SM00382">
    <property type="entry name" value="AAA"/>
    <property type="match status" value="1"/>
</dbReference>
<proteinExistence type="predicted"/>
<gene>
    <name evidence="4" type="ORF">Blue_170</name>
</gene>